<evidence type="ECO:0000313" key="1">
    <source>
        <dbReference type="EMBL" id="GAH71318.1"/>
    </source>
</evidence>
<sequence length="33" mass="3838">EVNKLNIKVEKDARLTLGQNWIFHCPLDNLCVI</sequence>
<comment type="caution">
    <text evidence="1">The sequence shown here is derived from an EMBL/GenBank/DDBJ whole genome shotgun (WGS) entry which is preliminary data.</text>
</comment>
<organism evidence="1">
    <name type="scientific">marine sediment metagenome</name>
    <dbReference type="NCBI Taxonomy" id="412755"/>
    <lineage>
        <taxon>unclassified sequences</taxon>
        <taxon>metagenomes</taxon>
        <taxon>ecological metagenomes</taxon>
    </lineage>
</organism>
<proteinExistence type="predicted"/>
<protein>
    <submittedName>
        <fullName evidence="1">Uncharacterized protein</fullName>
    </submittedName>
</protein>
<name>X1JNE4_9ZZZZ</name>
<feature type="non-terminal residue" evidence="1">
    <location>
        <position position="1"/>
    </location>
</feature>
<reference evidence="1" key="1">
    <citation type="journal article" date="2014" name="Front. Microbiol.">
        <title>High frequency of phylogenetically diverse reductive dehalogenase-homologous genes in deep subseafloor sedimentary metagenomes.</title>
        <authorList>
            <person name="Kawai M."/>
            <person name="Futagami T."/>
            <person name="Toyoda A."/>
            <person name="Takaki Y."/>
            <person name="Nishi S."/>
            <person name="Hori S."/>
            <person name="Arai W."/>
            <person name="Tsubouchi T."/>
            <person name="Morono Y."/>
            <person name="Uchiyama I."/>
            <person name="Ito T."/>
            <person name="Fujiyama A."/>
            <person name="Inagaki F."/>
            <person name="Takami H."/>
        </authorList>
    </citation>
    <scope>NUCLEOTIDE SEQUENCE</scope>
    <source>
        <strain evidence="1">Expedition CK06-06</strain>
    </source>
</reference>
<dbReference type="EMBL" id="BARU01032457">
    <property type="protein sequence ID" value="GAH71318.1"/>
    <property type="molecule type" value="Genomic_DNA"/>
</dbReference>
<accession>X1JNE4</accession>
<gene>
    <name evidence="1" type="ORF">S03H2_51190</name>
</gene>
<dbReference type="AlphaFoldDB" id="X1JNE4"/>